<name>A0AA35TX86_GEOBA</name>
<evidence type="ECO:0000313" key="2">
    <source>
        <dbReference type="Proteomes" id="UP001174909"/>
    </source>
</evidence>
<proteinExistence type="predicted"/>
<dbReference type="AlphaFoldDB" id="A0AA35TX86"/>
<accession>A0AA35TX86</accession>
<reference evidence="1" key="1">
    <citation type="submission" date="2023-03" db="EMBL/GenBank/DDBJ databases">
        <authorList>
            <person name="Steffen K."/>
            <person name="Cardenas P."/>
        </authorList>
    </citation>
    <scope>NUCLEOTIDE SEQUENCE</scope>
</reference>
<sequence>MASITFNCTIQEGIIPHDLRPALASGLARVCTSILGGAPDDLSVNFIEIPHGYGFRGGELSTTSAVRGEIPPGCEQTTRVQLMQEIQDMWMELTGCTTHELVVSARDRREQ</sequence>
<dbReference type="InterPro" id="IPR014347">
    <property type="entry name" value="Tautomerase/MIF_sf"/>
</dbReference>
<dbReference type="Gene3D" id="3.30.429.10">
    <property type="entry name" value="Macrophage Migration Inhibitory Factor"/>
    <property type="match status" value="1"/>
</dbReference>
<organism evidence="1 2">
    <name type="scientific">Geodia barretti</name>
    <name type="common">Barrett's horny sponge</name>
    <dbReference type="NCBI Taxonomy" id="519541"/>
    <lineage>
        <taxon>Eukaryota</taxon>
        <taxon>Metazoa</taxon>
        <taxon>Porifera</taxon>
        <taxon>Demospongiae</taxon>
        <taxon>Heteroscleromorpha</taxon>
        <taxon>Tetractinellida</taxon>
        <taxon>Astrophorina</taxon>
        <taxon>Geodiidae</taxon>
        <taxon>Geodia</taxon>
    </lineage>
</organism>
<gene>
    <name evidence="1" type="ORF">GBAR_LOCUS30605</name>
</gene>
<dbReference type="Proteomes" id="UP001174909">
    <property type="component" value="Unassembled WGS sequence"/>
</dbReference>
<protein>
    <submittedName>
        <fullName evidence="1">Uncharacterized protein</fullName>
    </submittedName>
</protein>
<comment type="caution">
    <text evidence="1">The sequence shown here is derived from an EMBL/GenBank/DDBJ whole genome shotgun (WGS) entry which is preliminary data.</text>
</comment>
<dbReference type="EMBL" id="CASHTH010004334">
    <property type="protein sequence ID" value="CAI8056165.1"/>
    <property type="molecule type" value="Genomic_DNA"/>
</dbReference>
<evidence type="ECO:0000313" key="1">
    <source>
        <dbReference type="EMBL" id="CAI8056165.1"/>
    </source>
</evidence>
<keyword evidence="2" id="KW-1185">Reference proteome</keyword>